<evidence type="ECO:0000313" key="10">
    <source>
        <dbReference type="Proteomes" id="UP000516320"/>
    </source>
</evidence>
<dbReference type="Pfam" id="PF09594">
    <property type="entry name" value="GT87"/>
    <property type="match status" value="1"/>
</dbReference>
<feature type="transmembrane region" description="Helical" evidence="8">
    <location>
        <begin position="431"/>
        <end position="452"/>
    </location>
</feature>
<dbReference type="InterPro" id="IPR016570">
    <property type="entry name" value="UCP010361"/>
</dbReference>
<dbReference type="Proteomes" id="UP000516320">
    <property type="component" value="Chromosome"/>
</dbReference>
<dbReference type="PIRSF" id="PIRSF010361">
    <property type="entry name" value="UCP010361"/>
    <property type="match status" value="1"/>
</dbReference>
<gene>
    <name evidence="9" type="ORF">GP475_12010</name>
</gene>
<dbReference type="AlphaFoldDB" id="A0A7H0SRV2"/>
<evidence type="ECO:0000256" key="8">
    <source>
        <dbReference type="SAM" id="Phobius"/>
    </source>
</evidence>
<feature type="transmembrane region" description="Helical" evidence="8">
    <location>
        <begin position="229"/>
        <end position="260"/>
    </location>
</feature>
<keyword evidence="2" id="KW-1003">Cell membrane</keyword>
<sequence length="495" mass="54813">MLSMLGQPHYRRRVIGTEPAARSWGEFLGGPLGHFAAVGRQRWWTPLRVLLSTAVVFSCFAYLAKAACLRRSIDADGHVGLNWSGSWQYTTACYNDIIPLYQGRGLNIGGFPYAYSWQEGDLTRYMEYPVAAGLFQGILGWMSRLAIPLIDLLPGTPPADAAVYFTLTALTISLLWVLTIAMLAELAGNRVWDVVLVAASPLYVVHAFTNWDIPSIFLAVAALYWVRRHRAGCAGICIGIGTAFKLWPLYLLGAFLVLSLRHRRFSAMRKMLVGSAVCWLIINLPVMVLYPSAWSEFLRLNRERSWEWTTIYAVIARATGWAGFDPPDSVPTVLNTLTFALFAAACIAIAVLGLAAPRPPRVAELIFLIIASFLLVNKVWSPQYSLWLMIPAVLAVPRWRLVLTWMSTEAILWPVLTWHMMGSAAHGLPGWALNLVILTRDGLIIALMIIVIRQMLGKVPDPVAEFHRGQDPLAGDFAPVHGVSHSPAKKVVNQG</sequence>
<comment type="subcellular location">
    <subcellularLocation>
        <location evidence="1">Cell membrane</location>
        <topology evidence="1">Multi-pass membrane protein</topology>
    </subcellularLocation>
</comment>
<organism evidence="9 10">
    <name type="scientific">Corynebacterium poyangense</name>
    <dbReference type="NCBI Taxonomy" id="2684405"/>
    <lineage>
        <taxon>Bacteria</taxon>
        <taxon>Bacillati</taxon>
        <taxon>Actinomycetota</taxon>
        <taxon>Actinomycetes</taxon>
        <taxon>Mycobacteriales</taxon>
        <taxon>Corynebacteriaceae</taxon>
        <taxon>Corynebacterium</taxon>
    </lineage>
</organism>
<feature type="transmembrane region" description="Helical" evidence="8">
    <location>
        <begin position="162"/>
        <end position="184"/>
    </location>
</feature>
<feature type="transmembrane region" description="Helical" evidence="8">
    <location>
        <begin position="43"/>
        <end position="64"/>
    </location>
</feature>
<dbReference type="InterPro" id="IPR018584">
    <property type="entry name" value="GT87"/>
</dbReference>
<evidence type="ECO:0000256" key="4">
    <source>
        <dbReference type="ARBA" id="ARBA00022692"/>
    </source>
</evidence>
<evidence type="ECO:0000256" key="3">
    <source>
        <dbReference type="ARBA" id="ARBA00022679"/>
    </source>
</evidence>
<feature type="transmembrane region" description="Helical" evidence="8">
    <location>
        <begin position="128"/>
        <end position="150"/>
    </location>
</feature>
<name>A0A7H0SRV2_9CORY</name>
<keyword evidence="10" id="KW-1185">Reference proteome</keyword>
<accession>A0A7H0SRV2</accession>
<keyword evidence="4 8" id="KW-0812">Transmembrane</keyword>
<feature type="transmembrane region" description="Helical" evidence="8">
    <location>
        <begin position="362"/>
        <end position="380"/>
    </location>
</feature>
<reference evidence="9 10" key="1">
    <citation type="submission" date="2019-12" db="EMBL/GenBank/DDBJ databases">
        <title>Corynebacterium sp. nov., isolated from feces of the Anser Albifrons in China.</title>
        <authorList>
            <person name="Liu Q."/>
        </authorList>
    </citation>
    <scope>NUCLEOTIDE SEQUENCE [LARGE SCALE GENOMIC DNA]</scope>
    <source>
        <strain evidence="9 10">4H37-19</strain>
    </source>
</reference>
<evidence type="ECO:0000256" key="1">
    <source>
        <dbReference type="ARBA" id="ARBA00004651"/>
    </source>
</evidence>
<feature type="transmembrane region" description="Helical" evidence="8">
    <location>
        <begin position="272"/>
        <end position="293"/>
    </location>
</feature>
<proteinExistence type="inferred from homology"/>
<dbReference type="EMBL" id="CP046884">
    <property type="protein sequence ID" value="QNQ91277.1"/>
    <property type="molecule type" value="Genomic_DNA"/>
</dbReference>
<dbReference type="GO" id="GO:0005886">
    <property type="term" value="C:plasma membrane"/>
    <property type="evidence" value="ECO:0007669"/>
    <property type="project" value="UniProtKB-SubCell"/>
</dbReference>
<evidence type="ECO:0000256" key="6">
    <source>
        <dbReference type="ARBA" id="ARBA00023136"/>
    </source>
</evidence>
<protein>
    <submittedName>
        <fullName evidence="9">DUF2029 domain-containing protein</fullName>
    </submittedName>
</protein>
<comment type="similarity">
    <text evidence="7">Belongs to the glycosyltransferase 87 family.</text>
</comment>
<feature type="transmembrane region" description="Helical" evidence="8">
    <location>
        <begin position="336"/>
        <end position="356"/>
    </location>
</feature>
<keyword evidence="6 8" id="KW-0472">Membrane</keyword>
<keyword evidence="5 8" id="KW-1133">Transmembrane helix</keyword>
<evidence type="ECO:0000256" key="2">
    <source>
        <dbReference type="ARBA" id="ARBA00022475"/>
    </source>
</evidence>
<evidence type="ECO:0000256" key="5">
    <source>
        <dbReference type="ARBA" id="ARBA00022989"/>
    </source>
</evidence>
<dbReference type="KEGG" id="cpoy:GP475_12010"/>
<keyword evidence="3" id="KW-0808">Transferase</keyword>
<evidence type="ECO:0000256" key="7">
    <source>
        <dbReference type="ARBA" id="ARBA00024033"/>
    </source>
</evidence>
<evidence type="ECO:0000313" key="9">
    <source>
        <dbReference type="EMBL" id="QNQ91277.1"/>
    </source>
</evidence>
<dbReference type="GO" id="GO:0016758">
    <property type="term" value="F:hexosyltransferase activity"/>
    <property type="evidence" value="ECO:0007669"/>
    <property type="project" value="InterPro"/>
</dbReference>